<dbReference type="InterPro" id="IPR049945">
    <property type="entry name" value="AAA_22"/>
</dbReference>
<dbReference type="Pfam" id="PF13401">
    <property type="entry name" value="AAA_22"/>
    <property type="match status" value="1"/>
</dbReference>
<evidence type="ECO:0000256" key="1">
    <source>
        <dbReference type="SAM" id="Phobius"/>
    </source>
</evidence>
<dbReference type="EMBL" id="JMQN01000057">
    <property type="protein sequence ID" value="KEA62097.1"/>
    <property type="molecule type" value="Genomic_DNA"/>
</dbReference>
<dbReference type="Pfam" id="PF01471">
    <property type="entry name" value="PG_binding_1"/>
    <property type="match status" value="1"/>
</dbReference>
<comment type="caution">
    <text evidence="3">The sequence shown here is derived from an EMBL/GenBank/DDBJ whole genome shotgun (WGS) entry which is preliminary data.</text>
</comment>
<feature type="transmembrane region" description="Helical" evidence="1">
    <location>
        <begin position="286"/>
        <end position="308"/>
    </location>
</feature>
<keyword evidence="1" id="KW-1133">Transmembrane helix</keyword>
<evidence type="ECO:0000313" key="3">
    <source>
        <dbReference type="EMBL" id="KEA62097.1"/>
    </source>
</evidence>
<proteinExistence type="predicted"/>
<dbReference type="STRING" id="1232683.ADIMK_3758"/>
<evidence type="ECO:0000313" key="4">
    <source>
        <dbReference type="Proteomes" id="UP000028252"/>
    </source>
</evidence>
<dbReference type="Gene3D" id="1.10.101.10">
    <property type="entry name" value="PGBD-like superfamily/PGBD"/>
    <property type="match status" value="1"/>
</dbReference>
<feature type="domain" description="AAA+ ATPase" evidence="2">
    <location>
        <begin position="45"/>
        <end position="189"/>
    </location>
</feature>
<sequence length="612" mass="67712">MLIMYCDYFGLRESPFSIAPNPRYLFMSEQHQEALAHLLYGITIDGGFVLLTGEVGTGKTTVARQLLEQLPSDTDVAVILNPKQSVVELLQSICDELNVPSCEIPSVKSLVDRIQQELLRRYAEGRNTVLLIDEAQQLSVDLLEQIRLLTNLETSEHKLLNIILLGQPELLELLARAELRQLSQRITARYHLGPLTLKELPLYIRHRLSVAGMSRPVFPEPVLKQLYRLSGGLPRLINLIGDRALLGTYVQKQNEVSLQTLKQAAREVFGEDIPDPISSRMSKRMILTAAVLVGLLAWGTGLMLSMLYKGELGGRWFEQVSGWLDMPAEASSKELTAIEQITKPVSVSAERGEHLKAESMPSSANALPVVESTVLASVTRSPVPLLQDSSAAGGVSQDNKAVKDASDMALWPTDPDPDLLLVLAYRRLFKAWQIDYDPRQQPVVCDFAEVNGLACLSLDGGADLLKQLDRPAVAGFTHKGQHYELLVLSLDAMRAWVFLDGREFSLPRSDLDGGWEGRFTLLWRPPPDYSAPIWPGASGDSVDWLEQHLARAEGKVVTGTGRARYNTAMVEQVRSFQRSKGLNVDGVVGPRTVIMLNSVTQDDLPRLDEPGS</sequence>
<dbReference type="SUPFAM" id="SSF52540">
    <property type="entry name" value="P-loop containing nucleoside triphosphate hydrolases"/>
    <property type="match status" value="1"/>
</dbReference>
<dbReference type="Gene3D" id="3.90.70.10">
    <property type="entry name" value="Cysteine proteinases"/>
    <property type="match status" value="1"/>
</dbReference>
<name>A0A081FU92_9GAMM</name>
<dbReference type="SMART" id="SM00382">
    <property type="entry name" value="AAA"/>
    <property type="match status" value="1"/>
</dbReference>
<accession>A0A081FU92</accession>
<dbReference type="CDD" id="cd00009">
    <property type="entry name" value="AAA"/>
    <property type="match status" value="1"/>
</dbReference>
<dbReference type="PANTHER" id="PTHR35894:SF1">
    <property type="entry name" value="PHOSPHORIBULOKINASE _ URIDINE KINASE FAMILY"/>
    <property type="match status" value="1"/>
</dbReference>
<dbReference type="eggNOG" id="COG3267">
    <property type="taxonomic scope" value="Bacteria"/>
</dbReference>
<organism evidence="3 4">
    <name type="scientific">Marinobacterium lacunae</name>
    <dbReference type="NCBI Taxonomy" id="1232683"/>
    <lineage>
        <taxon>Bacteria</taxon>
        <taxon>Pseudomonadati</taxon>
        <taxon>Pseudomonadota</taxon>
        <taxon>Gammaproteobacteria</taxon>
        <taxon>Oceanospirillales</taxon>
        <taxon>Oceanospirillaceae</taxon>
        <taxon>Marinobacterium</taxon>
    </lineage>
</organism>
<keyword evidence="4" id="KW-1185">Reference proteome</keyword>
<protein>
    <submittedName>
        <fullName evidence="3">General secretion pathway protein A</fullName>
    </submittedName>
</protein>
<gene>
    <name evidence="3" type="ORF">ADIMK_3758</name>
</gene>
<dbReference type="InterPro" id="IPR002477">
    <property type="entry name" value="Peptidoglycan-bd-like"/>
</dbReference>
<dbReference type="PATRIC" id="fig|1232683.4.peg.3698"/>
<evidence type="ECO:0000259" key="2">
    <source>
        <dbReference type="SMART" id="SM00382"/>
    </source>
</evidence>
<keyword evidence="1" id="KW-0472">Membrane</keyword>
<reference evidence="3 4" key="1">
    <citation type="submission" date="2014-04" db="EMBL/GenBank/DDBJ databases">
        <title>Marinobacterium kochiensis sp. nov., isolated from sediment sample collected from Kochi backwaters in Kerala, India.</title>
        <authorList>
            <person name="Singh A."/>
            <person name="Pinnaka A.K."/>
        </authorList>
    </citation>
    <scope>NUCLEOTIDE SEQUENCE [LARGE SCALE GENOMIC DNA]</scope>
    <source>
        <strain evidence="3 4">AK27</strain>
    </source>
</reference>
<dbReference type="InterPro" id="IPR003593">
    <property type="entry name" value="AAA+_ATPase"/>
</dbReference>
<dbReference type="InterPro" id="IPR052026">
    <property type="entry name" value="ExeA_AAA_ATPase_DNA-bind"/>
</dbReference>
<dbReference type="InterPro" id="IPR027417">
    <property type="entry name" value="P-loop_NTPase"/>
</dbReference>
<dbReference type="InterPro" id="IPR036366">
    <property type="entry name" value="PGBDSf"/>
</dbReference>
<dbReference type="Proteomes" id="UP000028252">
    <property type="component" value="Unassembled WGS sequence"/>
</dbReference>
<dbReference type="SUPFAM" id="SSF47090">
    <property type="entry name" value="PGBD-like"/>
    <property type="match status" value="1"/>
</dbReference>
<dbReference type="PANTHER" id="PTHR35894">
    <property type="entry name" value="GENERAL SECRETION PATHWAY PROTEIN A-RELATED"/>
    <property type="match status" value="1"/>
</dbReference>
<dbReference type="Gene3D" id="3.40.50.300">
    <property type="entry name" value="P-loop containing nucleotide triphosphate hydrolases"/>
    <property type="match status" value="1"/>
</dbReference>
<dbReference type="AlphaFoldDB" id="A0A081FU92"/>
<dbReference type="InterPro" id="IPR036365">
    <property type="entry name" value="PGBD-like_sf"/>
</dbReference>
<dbReference type="GO" id="GO:0016887">
    <property type="term" value="F:ATP hydrolysis activity"/>
    <property type="evidence" value="ECO:0007669"/>
    <property type="project" value="InterPro"/>
</dbReference>
<keyword evidence="1" id="KW-0812">Transmembrane</keyword>